<dbReference type="AlphaFoldDB" id="A0AA85KN08"/>
<keyword evidence="4" id="KW-0479">Metal-binding</keyword>
<evidence type="ECO:0000259" key="11">
    <source>
        <dbReference type="PROSITE" id="PS50089"/>
    </source>
</evidence>
<comment type="similarity">
    <text evidence="8">Belongs to the RNF181 family.</text>
</comment>
<evidence type="ECO:0000256" key="8">
    <source>
        <dbReference type="ARBA" id="ARBA00038197"/>
    </source>
</evidence>
<dbReference type="PANTHER" id="PTHR45931:SF3">
    <property type="entry name" value="RING ZINC FINGER-CONTAINING PROTEIN"/>
    <property type="match status" value="1"/>
</dbReference>
<evidence type="ECO:0000256" key="5">
    <source>
        <dbReference type="ARBA" id="ARBA00022771"/>
    </source>
</evidence>
<evidence type="ECO:0000256" key="1">
    <source>
        <dbReference type="ARBA" id="ARBA00000900"/>
    </source>
</evidence>
<dbReference type="GO" id="GO:0006511">
    <property type="term" value="P:ubiquitin-dependent protein catabolic process"/>
    <property type="evidence" value="ECO:0007669"/>
    <property type="project" value="TreeGrafter"/>
</dbReference>
<dbReference type="GO" id="GO:0008270">
    <property type="term" value="F:zinc ion binding"/>
    <property type="evidence" value="ECO:0007669"/>
    <property type="project" value="UniProtKB-KW"/>
</dbReference>
<dbReference type="GO" id="GO:0016567">
    <property type="term" value="P:protein ubiquitination"/>
    <property type="evidence" value="ECO:0007669"/>
    <property type="project" value="UniProtKB-ARBA"/>
</dbReference>
<evidence type="ECO:0000313" key="12">
    <source>
        <dbReference type="Proteomes" id="UP000050795"/>
    </source>
</evidence>
<accession>A0AA85KN08</accession>
<evidence type="ECO:0000256" key="3">
    <source>
        <dbReference type="ARBA" id="ARBA00022679"/>
    </source>
</evidence>
<dbReference type="GO" id="GO:0005634">
    <property type="term" value="C:nucleus"/>
    <property type="evidence" value="ECO:0007669"/>
    <property type="project" value="TreeGrafter"/>
</dbReference>
<dbReference type="SUPFAM" id="SSF57850">
    <property type="entry name" value="RING/U-box"/>
    <property type="match status" value="1"/>
</dbReference>
<dbReference type="CDD" id="cd16454">
    <property type="entry name" value="RING-H2_PA-TM-RING"/>
    <property type="match status" value="1"/>
</dbReference>
<reference evidence="13" key="2">
    <citation type="submission" date="2023-11" db="UniProtKB">
        <authorList>
            <consortium name="WormBaseParasite"/>
        </authorList>
    </citation>
    <scope>IDENTIFICATION</scope>
</reference>
<feature type="domain" description="RING-type" evidence="11">
    <location>
        <begin position="202"/>
        <end position="243"/>
    </location>
</feature>
<feature type="region of interest" description="Disordered" evidence="10">
    <location>
        <begin position="79"/>
        <end position="115"/>
    </location>
</feature>
<evidence type="ECO:0000256" key="10">
    <source>
        <dbReference type="SAM" id="MobiDB-lite"/>
    </source>
</evidence>
<organism evidence="12 13">
    <name type="scientific">Trichobilharzia regenti</name>
    <name type="common">Nasal bird schistosome</name>
    <dbReference type="NCBI Taxonomy" id="157069"/>
    <lineage>
        <taxon>Eukaryota</taxon>
        <taxon>Metazoa</taxon>
        <taxon>Spiralia</taxon>
        <taxon>Lophotrochozoa</taxon>
        <taxon>Platyhelminthes</taxon>
        <taxon>Trematoda</taxon>
        <taxon>Digenea</taxon>
        <taxon>Strigeidida</taxon>
        <taxon>Schistosomatoidea</taxon>
        <taxon>Schistosomatidae</taxon>
        <taxon>Trichobilharzia</taxon>
    </lineage>
</organism>
<dbReference type="InterPro" id="IPR051834">
    <property type="entry name" value="RING_finger_E3_ligase"/>
</dbReference>
<dbReference type="FunFam" id="3.30.40.10:FF:000127">
    <property type="entry name" value="E3 ubiquitin-protein ligase RNF181"/>
    <property type="match status" value="1"/>
</dbReference>
<dbReference type="Pfam" id="PF13639">
    <property type="entry name" value="zf-RING_2"/>
    <property type="match status" value="1"/>
</dbReference>
<comment type="catalytic activity">
    <reaction evidence="1">
        <text>S-ubiquitinyl-[E2 ubiquitin-conjugating enzyme]-L-cysteine + [acceptor protein]-L-lysine = [E2 ubiquitin-conjugating enzyme]-L-cysteine + N(6)-ubiquitinyl-[acceptor protein]-L-lysine.</text>
        <dbReference type="EC" id="2.3.2.27"/>
    </reaction>
</comment>
<keyword evidence="12" id="KW-1185">Reference proteome</keyword>
<evidence type="ECO:0000256" key="4">
    <source>
        <dbReference type="ARBA" id="ARBA00022723"/>
    </source>
</evidence>
<evidence type="ECO:0000313" key="13">
    <source>
        <dbReference type="WBParaSite" id="TREG1_99940.1"/>
    </source>
</evidence>
<feature type="region of interest" description="Disordered" evidence="10">
    <location>
        <begin position="250"/>
        <end position="269"/>
    </location>
</feature>
<evidence type="ECO:0000256" key="7">
    <source>
        <dbReference type="ARBA" id="ARBA00022833"/>
    </source>
</evidence>
<reference evidence="12" key="1">
    <citation type="submission" date="2022-06" db="EMBL/GenBank/DDBJ databases">
        <authorList>
            <person name="Berger JAMES D."/>
            <person name="Berger JAMES D."/>
        </authorList>
    </citation>
    <scope>NUCLEOTIDE SEQUENCE [LARGE SCALE GENOMIC DNA]</scope>
</reference>
<keyword evidence="5 9" id="KW-0863">Zinc-finger</keyword>
<evidence type="ECO:0000256" key="2">
    <source>
        <dbReference type="ARBA" id="ARBA00012483"/>
    </source>
</evidence>
<dbReference type="SMART" id="SM00184">
    <property type="entry name" value="RING"/>
    <property type="match status" value="1"/>
</dbReference>
<dbReference type="InterPro" id="IPR001841">
    <property type="entry name" value="Znf_RING"/>
</dbReference>
<dbReference type="GO" id="GO:0061630">
    <property type="term" value="F:ubiquitin protein ligase activity"/>
    <property type="evidence" value="ECO:0007669"/>
    <property type="project" value="UniProtKB-EC"/>
</dbReference>
<dbReference type="PROSITE" id="PS50089">
    <property type="entry name" value="ZF_RING_2"/>
    <property type="match status" value="1"/>
</dbReference>
<evidence type="ECO:0000256" key="6">
    <source>
        <dbReference type="ARBA" id="ARBA00022786"/>
    </source>
</evidence>
<proteinExistence type="inferred from homology"/>
<dbReference type="WBParaSite" id="TREG1_99940.1">
    <property type="protein sequence ID" value="TREG1_99940.1"/>
    <property type="gene ID" value="TREG1_99940"/>
</dbReference>
<dbReference type="Proteomes" id="UP000050795">
    <property type="component" value="Unassembled WGS sequence"/>
</dbReference>
<dbReference type="PANTHER" id="PTHR45931">
    <property type="entry name" value="SI:CH211-59O9.10"/>
    <property type="match status" value="1"/>
</dbReference>
<keyword evidence="7" id="KW-0862">Zinc</keyword>
<protein>
    <recommendedName>
        <fullName evidence="2">RING-type E3 ubiquitin transferase</fullName>
        <ecNumber evidence="2">2.3.2.27</ecNumber>
    </recommendedName>
</protein>
<name>A0AA85KN08_TRIRE</name>
<keyword evidence="3" id="KW-0808">Transferase</keyword>
<sequence>MAAASSGESYYCHVCETEVVPNLQDYTCSACHSGFIEVVSPGSGLTSDPTELEAFQIIRQLWGGPLADNFVRYLTTSREDGSSTDEEMLERETIVRRPRRSARNSNQRSTRVRVYTRDSDDRHVMPARIHLDPPIRIPFPASLGSVTGEMQNFVFNRAMFDQFITVLMNELQVGPPPATESAIADLPVNVLTEEQALKLGVCSICFDDFKESESTIKLPCSHIYHQTCVTTWLKQHGTCPVCRKDLAGHDTSRFEDPPPNVNGSSSSNS</sequence>
<keyword evidence="6" id="KW-0833">Ubl conjugation pathway</keyword>
<dbReference type="InterPro" id="IPR013083">
    <property type="entry name" value="Znf_RING/FYVE/PHD"/>
</dbReference>
<dbReference type="EC" id="2.3.2.27" evidence="2"/>
<dbReference type="Gene3D" id="3.30.40.10">
    <property type="entry name" value="Zinc/RING finger domain, C3HC4 (zinc finger)"/>
    <property type="match status" value="1"/>
</dbReference>
<evidence type="ECO:0000256" key="9">
    <source>
        <dbReference type="PROSITE-ProRule" id="PRU00175"/>
    </source>
</evidence>